<accession>A0A8B8IBB3</accession>
<keyword evidence="3" id="KW-0505">Motor protein</keyword>
<keyword evidence="6" id="KW-1185">Reference proteome</keyword>
<dbReference type="GO" id="GO:0005871">
    <property type="term" value="C:kinesin complex"/>
    <property type="evidence" value="ECO:0007669"/>
    <property type="project" value="TreeGrafter"/>
</dbReference>
<dbReference type="AlphaFoldDB" id="A0A8B8IBB3"/>
<dbReference type="OMA" id="TPAECCS"/>
<dbReference type="OrthoDB" id="3176171at2759"/>
<protein>
    <submittedName>
        <fullName evidence="7">Kinesin heavy chain-like</fullName>
    </submittedName>
</protein>
<evidence type="ECO:0000256" key="1">
    <source>
        <dbReference type="ARBA" id="ARBA00022741"/>
    </source>
</evidence>
<dbReference type="SMART" id="SM00129">
    <property type="entry name" value="KISc"/>
    <property type="match status" value="1"/>
</dbReference>
<evidence type="ECO:0000313" key="7">
    <source>
        <dbReference type="RefSeq" id="XP_026494315.2"/>
    </source>
</evidence>
<dbReference type="InterPro" id="IPR001752">
    <property type="entry name" value="Kinesin_motor_dom"/>
</dbReference>
<feature type="domain" description="Kinesin motor" evidence="5">
    <location>
        <begin position="18"/>
        <end position="352"/>
    </location>
</feature>
<evidence type="ECO:0000256" key="3">
    <source>
        <dbReference type="PROSITE-ProRule" id="PRU00283"/>
    </source>
</evidence>
<dbReference type="GO" id="GO:0005524">
    <property type="term" value="F:ATP binding"/>
    <property type="evidence" value="ECO:0007669"/>
    <property type="project" value="UniProtKB-KW"/>
</dbReference>
<comment type="similarity">
    <text evidence="3">Belongs to the TRAFAC class myosin-kinesin ATPase superfamily. Kinesin family.</text>
</comment>
<evidence type="ECO:0000259" key="5">
    <source>
        <dbReference type="PROSITE" id="PS50067"/>
    </source>
</evidence>
<dbReference type="Gene3D" id="3.40.850.10">
    <property type="entry name" value="Kinesin motor domain"/>
    <property type="match status" value="1"/>
</dbReference>
<dbReference type="PROSITE" id="PS50067">
    <property type="entry name" value="KINESIN_MOTOR_2"/>
    <property type="match status" value="1"/>
</dbReference>
<dbReference type="PANTHER" id="PTHR47117">
    <property type="entry name" value="STAR-RELATED LIPID TRANSFER PROTEIN 9"/>
    <property type="match status" value="1"/>
</dbReference>
<dbReference type="PRINTS" id="PR00380">
    <property type="entry name" value="KINESINHEAVY"/>
</dbReference>
<dbReference type="RefSeq" id="XP_026494315.2">
    <property type="nucleotide sequence ID" value="XM_026638530.2"/>
</dbReference>
<feature type="binding site" evidence="3">
    <location>
        <begin position="113"/>
        <end position="120"/>
    </location>
    <ligand>
        <name>ATP</name>
        <dbReference type="ChEBI" id="CHEBI:30616"/>
    </ligand>
</feature>
<organism evidence="6 7">
    <name type="scientific">Vanessa tameamea</name>
    <name type="common">Kamehameha butterfly</name>
    <dbReference type="NCBI Taxonomy" id="334116"/>
    <lineage>
        <taxon>Eukaryota</taxon>
        <taxon>Metazoa</taxon>
        <taxon>Ecdysozoa</taxon>
        <taxon>Arthropoda</taxon>
        <taxon>Hexapoda</taxon>
        <taxon>Insecta</taxon>
        <taxon>Pterygota</taxon>
        <taxon>Neoptera</taxon>
        <taxon>Endopterygota</taxon>
        <taxon>Lepidoptera</taxon>
        <taxon>Glossata</taxon>
        <taxon>Ditrysia</taxon>
        <taxon>Papilionoidea</taxon>
        <taxon>Nymphalidae</taxon>
        <taxon>Nymphalinae</taxon>
        <taxon>Vanessa</taxon>
    </lineage>
</organism>
<dbReference type="GO" id="GO:0008574">
    <property type="term" value="F:plus-end-directed microtubule motor activity"/>
    <property type="evidence" value="ECO:0007669"/>
    <property type="project" value="TreeGrafter"/>
</dbReference>
<evidence type="ECO:0000256" key="4">
    <source>
        <dbReference type="SAM" id="MobiDB-lite"/>
    </source>
</evidence>
<dbReference type="Proteomes" id="UP001652626">
    <property type="component" value="Chromosome 19"/>
</dbReference>
<reference evidence="7" key="1">
    <citation type="submission" date="2025-08" db="UniProtKB">
        <authorList>
            <consortium name="RefSeq"/>
        </authorList>
    </citation>
    <scope>IDENTIFICATION</scope>
    <source>
        <tissue evidence="7">Whole body</tissue>
    </source>
</reference>
<evidence type="ECO:0000256" key="2">
    <source>
        <dbReference type="ARBA" id="ARBA00022840"/>
    </source>
</evidence>
<keyword evidence="2 3" id="KW-0067">ATP-binding</keyword>
<dbReference type="Pfam" id="PF00225">
    <property type="entry name" value="Kinesin"/>
    <property type="match status" value="1"/>
</dbReference>
<feature type="region of interest" description="Disordered" evidence="4">
    <location>
        <begin position="925"/>
        <end position="944"/>
    </location>
</feature>
<dbReference type="GO" id="GO:0005874">
    <property type="term" value="C:microtubule"/>
    <property type="evidence" value="ECO:0007669"/>
    <property type="project" value="TreeGrafter"/>
</dbReference>
<feature type="region of interest" description="Disordered" evidence="4">
    <location>
        <begin position="509"/>
        <end position="532"/>
    </location>
</feature>
<sequence length="1111" mass="125358">MREEPDGSRLGLVLQYPLVRSAGRELKLDIYSVPVVSVLDENTITITNIKVNTSGAGDSRKRVRRYYVDYAFNSACATTHPDYASQEKIFDTVGRQVLSTISRGRSACVLTYGQSATGKTHTMVGSAVQPGLIPRICKALAEELPVDITVSFLEIYNERVHDLLAGEAPVSLNSLPRRKGNARKDLRVREHPTKGPYVQNLRRVTVHDVETLLAVVNEGTRRRRTAATKRNICSSRSHALLELVTPHATLHLADLAGSEKAVWEGCARGRQKEGANINKSLVALSNVISALVSGGSGRSRFVPYRDSALTWLLKDCFTGGGSTFIIATVSPSVSCYGESASTLRWAARARHLPDSQTSTVTSVISKAALQAQFNQLLAELNRHFIQYKLETRQLSYDDEHWKLNENQNNEKSKTEAKIGNIMNLRYVKGEGRNSESTPSSIASGSSDVINNMDKNAEISNEINKEIDKLFGPALERTKSGSDIEVAAPLRRKKRHFRSQEVLTSDKVLQSNQSHRLSDADLSEAQGDDSFNLDNSKISQNPILYDNQRAEIIASVTERLYSKLKKNEVAVSKQESIVDKKPASETKILQPLNELKICSNARQRLMELSKKALRNKRKIGIPAHTQTRKTVIRVKDQGTDVQTDLQSYICHQDRNCIFYRDVSTETTPVTPRLKEIAVGPKYSTLSYKDSSTVTDCKKVSYKNSSTMTELVLTRNHSSQTNVQPPPRRRKRQSAYMKYIKRIERIKASTDDSSVSPVININISPMYAVDSESQSSDETIDDSLDIGKEKEKHSVATTPDLLTNHNNLLKKTEVHEMRINDINFNENCDLSNFNSIKPLELHEKVLEDFSDKDNVLLPRVTADCDRKIGQKDYEDLILGRNDNLYPYNIKVAPSRKKNKPKSIIRFKDIDVTPAECCSNEWQRKVNVASNSSQNESEKEIESDDSATSVLSEMDSDSFLWNKIDSINDNNLIHCPKENNFENRSELKTSEARSWNVSESKFKKGSWCPDLPCDDECCYTKRENENIVTVKQRHSLKIKNKSEPTTFNNIERKIKSACNSLEASVHKYDNYLLEFRDKTKKYCKSETHARTPKEYLQHLIKLRKQAVQSNDHRK</sequence>
<dbReference type="GO" id="GO:0016887">
    <property type="term" value="F:ATP hydrolysis activity"/>
    <property type="evidence" value="ECO:0007669"/>
    <property type="project" value="TreeGrafter"/>
</dbReference>
<keyword evidence="1 3" id="KW-0547">Nucleotide-binding</keyword>
<dbReference type="GO" id="GO:0008017">
    <property type="term" value="F:microtubule binding"/>
    <property type="evidence" value="ECO:0007669"/>
    <property type="project" value="InterPro"/>
</dbReference>
<dbReference type="GO" id="GO:0047496">
    <property type="term" value="P:vesicle transport along microtubule"/>
    <property type="evidence" value="ECO:0007669"/>
    <property type="project" value="TreeGrafter"/>
</dbReference>
<evidence type="ECO:0000313" key="6">
    <source>
        <dbReference type="Proteomes" id="UP001652626"/>
    </source>
</evidence>
<dbReference type="InterPro" id="IPR027417">
    <property type="entry name" value="P-loop_NTPase"/>
</dbReference>
<proteinExistence type="inferred from homology"/>
<dbReference type="GeneID" id="113399407"/>
<dbReference type="SUPFAM" id="SSF52540">
    <property type="entry name" value="P-loop containing nucleoside triphosphate hydrolases"/>
    <property type="match status" value="1"/>
</dbReference>
<gene>
    <name evidence="7" type="primary">LOC113399407</name>
</gene>
<dbReference type="PANTHER" id="PTHR47117:SF6">
    <property type="entry name" value="KINESIN-LIKE PROTEIN KIF16B"/>
    <property type="match status" value="1"/>
</dbReference>
<name>A0A8B8IBB3_VANTA</name>
<dbReference type="InterPro" id="IPR036961">
    <property type="entry name" value="Kinesin_motor_dom_sf"/>
</dbReference>